<name>A0ABY7BGA6_9FIRM</name>
<evidence type="ECO:0000313" key="2">
    <source>
        <dbReference type="EMBL" id="WAM30636.1"/>
    </source>
</evidence>
<dbReference type="Pfam" id="PF05239">
    <property type="entry name" value="PRC"/>
    <property type="match status" value="1"/>
</dbReference>
<keyword evidence="3" id="KW-1185">Reference proteome</keyword>
<feature type="domain" description="PRC-barrel" evidence="1">
    <location>
        <begin position="82"/>
        <end position="144"/>
    </location>
</feature>
<reference evidence="2" key="1">
    <citation type="submission" date="2022-12" db="EMBL/GenBank/DDBJ databases">
        <authorList>
            <person name="Bing R.G."/>
            <person name="Willard D.J."/>
            <person name="Manesh M.J.H."/>
            <person name="Laemthong T."/>
            <person name="Crosby J.R."/>
            <person name="Kelly R.M."/>
        </authorList>
    </citation>
    <scope>NUCLEOTIDE SEQUENCE</scope>
    <source>
        <strain evidence="2">DSM 8991</strain>
    </source>
</reference>
<dbReference type="SUPFAM" id="SSF50346">
    <property type="entry name" value="PRC-barrel domain"/>
    <property type="match status" value="1"/>
</dbReference>
<protein>
    <submittedName>
        <fullName evidence="2">PRC-barrel domain-containing protein</fullName>
    </submittedName>
</protein>
<dbReference type="EMBL" id="CP113864">
    <property type="protein sequence ID" value="WAM30636.1"/>
    <property type="molecule type" value="Genomic_DNA"/>
</dbReference>
<dbReference type="InterPro" id="IPR011033">
    <property type="entry name" value="PRC_barrel-like_sf"/>
</dbReference>
<dbReference type="Proteomes" id="UP001164745">
    <property type="component" value="Chromosome"/>
</dbReference>
<proteinExistence type="predicted"/>
<dbReference type="RefSeq" id="WP_045164720.1">
    <property type="nucleotide sequence ID" value="NZ_CP113864.1"/>
</dbReference>
<accession>A0ABY7BGA6</accession>
<dbReference type="Gene3D" id="2.30.30.240">
    <property type="entry name" value="PRC-barrel domain"/>
    <property type="match status" value="1"/>
</dbReference>
<sequence length="148" mass="16874">MQISFKDIKDKTAILVDGKNLGIIYDMFFSDEKVEGFQIQKNVIFGICTNIFVLTKDIESINHDLLIATKLVSCINMTSFVKAQEILSNKVITKDGFLMGTVNDILFDSINFKITGYEISPSIWSYIRKRKIILSPEEIILKENKILS</sequence>
<organism evidence="2 3">
    <name type="scientific">Caldicellulosiruptor naganoensis</name>
    <dbReference type="NCBI Taxonomy" id="29324"/>
    <lineage>
        <taxon>Bacteria</taxon>
        <taxon>Bacillati</taxon>
        <taxon>Bacillota</taxon>
        <taxon>Bacillota incertae sedis</taxon>
        <taxon>Caldicellulosiruptorales</taxon>
        <taxon>Caldicellulosiruptoraceae</taxon>
        <taxon>Caldicellulosiruptor</taxon>
    </lineage>
</organism>
<evidence type="ECO:0000313" key="3">
    <source>
        <dbReference type="Proteomes" id="UP001164745"/>
    </source>
</evidence>
<dbReference type="InterPro" id="IPR027275">
    <property type="entry name" value="PRC-brl_dom"/>
</dbReference>
<evidence type="ECO:0000259" key="1">
    <source>
        <dbReference type="Pfam" id="PF05239"/>
    </source>
</evidence>
<gene>
    <name evidence="2" type="ORF">OTJ99_001401</name>
</gene>